<sequence>MATKRPTEKSTKAEILTAFDELMKEKKELEAQIMQKPETQTSPRNGNSKPSTEVIIKTVTKQQKMESIIDGLNQLQLNFGGAVSDLSEKLVLEAFKLQEAQRKVSEERQELQALHSLEVTDGSLDTLIQQYEESSKTFNEELRQRTDEINQATTTAKKAWEKEQEEHRRFIKERNETLAKTRLRDTKEYSYDLTLSRKLSDEEYEQEKKRLYQELEEFQKNQAKQWAEREKAISERETQFSELKTKVEAMPKELEAAIKRTKEEGKAIAYGQAKVKADLLAKDIEGSKRNYELRIQSLQETIDSQNFRIQNLSKQLDAALKQVQDLAVKAIEGSSNLSSFQAMKEIALEQAKNQNKLK</sequence>
<keyword evidence="4" id="KW-1185">Reference proteome</keyword>
<gene>
    <name evidence="3" type="ORF">MiSe_73550</name>
</gene>
<name>A0AAV3XRY3_9CYAN</name>
<evidence type="ECO:0000313" key="4">
    <source>
        <dbReference type="Proteomes" id="UP001050975"/>
    </source>
</evidence>
<dbReference type="EMBL" id="BLAY01000168">
    <property type="protein sequence ID" value="GET42537.1"/>
    <property type="molecule type" value="Genomic_DNA"/>
</dbReference>
<protein>
    <recommendedName>
        <fullName evidence="5">Myosin heavy chain</fullName>
    </recommendedName>
</protein>
<feature type="compositionally biased region" description="Polar residues" evidence="2">
    <location>
        <begin position="37"/>
        <end position="51"/>
    </location>
</feature>
<feature type="region of interest" description="Disordered" evidence="2">
    <location>
        <begin position="28"/>
        <end position="52"/>
    </location>
</feature>
<proteinExistence type="predicted"/>
<accession>A0AAV3XRY3</accession>
<evidence type="ECO:0000256" key="1">
    <source>
        <dbReference type="SAM" id="Coils"/>
    </source>
</evidence>
<reference evidence="3" key="1">
    <citation type="submission" date="2019-10" db="EMBL/GenBank/DDBJ databases">
        <title>Draft genome sequece of Microseira wollei NIES-4236.</title>
        <authorList>
            <person name="Yamaguchi H."/>
            <person name="Suzuki S."/>
            <person name="Kawachi M."/>
        </authorList>
    </citation>
    <scope>NUCLEOTIDE SEQUENCE</scope>
    <source>
        <strain evidence="3">NIES-4236</strain>
    </source>
</reference>
<feature type="coiled-coil region" evidence="1">
    <location>
        <begin position="281"/>
        <end position="329"/>
    </location>
</feature>
<evidence type="ECO:0000256" key="2">
    <source>
        <dbReference type="SAM" id="MobiDB-lite"/>
    </source>
</evidence>
<organism evidence="3 4">
    <name type="scientific">Microseira wollei NIES-4236</name>
    <dbReference type="NCBI Taxonomy" id="2530354"/>
    <lineage>
        <taxon>Bacteria</taxon>
        <taxon>Bacillati</taxon>
        <taxon>Cyanobacteriota</taxon>
        <taxon>Cyanophyceae</taxon>
        <taxon>Oscillatoriophycideae</taxon>
        <taxon>Aerosakkonematales</taxon>
        <taxon>Aerosakkonemataceae</taxon>
        <taxon>Microseira</taxon>
    </lineage>
</organism>
<dbReference type="Proteomes" id="UP001050975">
    <property type="component" value="Unassembled WGS sequence"/>
</dbReference>
<keyword evidence="1" id="KW-0175">Coiled coil</keyword>
<dbReference type="AlphaFoldDB" id="A0AAV3XRY3"/>
<feature type="coiled-coil region" evidence="1">
    <location>
        <begin position="97"/>
        <end position="148"/>
    </location>
</feature>
<evidence type="ECO:0008006" key="5">
    <source>
        <dbReference type="Google" id="ProtNLM"/>
    </source>
</evidence>
<comment type="caution">
    <text evidence="3">The sequence shown here is derived from an EMBL/GenBank/DDBJ whole genome shotgun (WGS) entry which is preliminary data.</text>
</comment>
<dbReference type="RefSeq" id="WP_226590233.1">
    <property type="nucleotide sequence ID" value="NZ_BLAY01000168.1"/>
</dbReference>
<evidence type="ECO:0000313" key="3">
    <source>
        <dbReference type="EMBL" id="GET42537.1"/>
    </source>
</evidence>